<gene>
    <name evidence="1" type="ORF">CPELLU_LOCUS1544</name>
</gene>
<accession>A0A9N8ZD45</accession>
<evidence type="ECO:0000313" key="2">
    <source>
        <dbReference type="Proteomes" id="UP000789759"/>
    </source>
</evidence>
<organism evidence="1 2">
    <name type="scientific">Cetraspora pellucida</name>
    <dbReference type="NCBI Taxonomy" id="1433469"/>
    <lineage>
        <taxon>Eukaryota</taxon>
        <taxon>Fungi</taxon>
        <taxon>Fungi incertae sedis</taxon>
        <taxon>Mucoromycota</taxon>
        <taxon>Glomeromycotina</taxon>
        <taxon>Glomeromycetes</taxon>
        <taxon>Diversisporales</taxon>
        <taxon>Gigasporaceae</taxon>
        <taxon>Cetraspora</taxon>
    </lineage>
</organism>
<dbReference type="AlphaFoldDB" id="A0A9N8ZD45"/>
<evidence type="ECO:0000313" key="1">
    <source>
        <dbReference type="EMBL" id="CAG8481541.1"/>
    </source>
</evidence>
<dbReference type="OrthoDB" id="2445951at2759"/>
<feature type="non-terminal residue" evidence="1">
    <location>
        <position position="74"/>
    </location>
</feature>
<comment type="caution">
    <text evidence="1">The sequence shown here is derived from an EMBL/GenBank/DDBJ whole genome shotgun (WGS) entry which is preliminary data.</text>
</comment>
<name>A0A9N8ZD45_9GLOM</name>
<keyword evidence="2" id="KW-1185">Reference proteome</keyword>
<dbReference type="Proteomes" id="UP000789759">
    <property type="component" value="Unassembled WGS sequence"/>
</dbReference>
<proteinExistence type="predicted"/>
<protein>
    <submittedName>
        <fullName evidence="1">13704_t:CDS:1</fullName>
    </submittedName>
</protein>
<sequence>MLLSDNVVKDSIERVSQQGLKSGLNKLLLEVLTILCKAEDLLETEVKKKLIERLVVKIFNKAKEKAVKNSNYSE</sequence>
<dbReference type="EMBL" id="CAJVQA010000579">
    <property type="protein sequence ID" value="CAG8481541.1"/>
    <property type="molecule type" value="Genomic_DNA"/>
</dbReference>
<reference evidence="1" key="1">
    <citation type="submission" date="2021-06" db="EMBL/GenBank/DDBJ databases">
        <authorList>
            <person name="Kallberg Y."/>
            <person name="Tangrot J."/>
            <person name="Rosling A."/>
        </authorList>
    </citation>
    <scope>NUCLEOTIDE SEQUENCE</scope>
    <source>
        <strain evidence="1">FL966</strain>
    </source>
</reference>